<dbReference type="NCBIfam" id="NF002959">
    <property type="entry name" value="PRK03624.1"/>
    <property type="match status" value="1"/>
</dbReference>
<dbReference type="AlphaFoldDB" id="A0A9D5Q6A6"/>
<dbReference type="CDD" id="cd04301">
    <property type="entry name" value="NAT_SF"/>
    <property type="match status" value="1"/>
</dbReference>
<accession>A0A9D5Q6A6</accession>
<dbReference type="Proteomes" id="UP000649604">
    <property type="component" value="Unassembled WGS sequence"/>
</dbReference>
<evidence type="ECO:0000256" key="2">
    <source>
        <dbReference type="ARBA" id="ARBA00023315"/>
    </source>
</evidence>
<dbReference type="InterPro" id="IPR016181">
    <property type="entry name" value="Acyl_CoA_acyltransferase"/>
</dbReference>
<evidence type="ECO:0000313" key="4">
    <source>
        <dbReference type="EMBL" id="MBD3324721.1"/>
    </source>
</evidence>
<feature type="domain" description="N-acetyltransferase" evidence="3">
    <location>
        <begin position="5"/>
        <end position="146"/>
    </location>
</feature>
<gene>
    <name evidence="4" type="ORF">GF339_09060</name>
</gene>
<dbReference type="PROSITE" id="PS51186">
    <property type="entry name" value="GNAT"/>
    <property type="match status" value="1"/>
</dbReference>
<keyword evidence="1 4" id="KW-0808">Transferase</keyword>
<dbReference type="SUPFAM" id="SSF55729">
    <property type="entry name" value="Acyl-CoA N-acyltransferases (Nat)"/>
    <property type="match status" value="1"/>
</dbReference>
<dbReference type="EC" id="2.3.1.-" evidence="4"/>
<comment type="caution">
    <text evidence="4">The sequence shown here is derived from an EMBL/GenBank/DDBJ whole genome shotgun (WGS) entry which is preliminary data.</text>
</comment>
<dbReference type="GO" id="GO:0016747">
    <property type="term" value="F:acyltransferase activity, transferring groups other than amino-acyl groups"/>
    <property type="evidence" value="ECO:0007669"/>
    <property type="project" value="InterPro"/>
</dbReference>
<keyword evidence="2 4" id="KW-0012">Acyltransferase</keyword>
<dbReference type="Gene3D" id="3.40.630.30">
    <property type="match status" value="1"/>
</dbReference>
<evidence type="ECO:0000256" key="1">
    <source>
        <dbReference type="ARBA" id="ARBA00022679"/>
    </source>
</evidence>
<proteinExistence type="predicted"/>
<reference evidence="4" key="1">
    <citation type="submission" date="2019-11" db="EMBL/GenBank/DDBJ databases">
        <title>Microbial mats filling the niche in hypersaline microbial mats.</title>
        <authorList>
            <person name="Wong H.L."/>
            <person name="Macleod F.I."/>
            <person name="White R.A. III"/>
            <person name="Burns B.P."/>
        </authorList>
    </citation>
    <scope>NUCLEOTIDE SEQUENCE</scope>
    <source>
        <strain evidence="4">Rbin_158</strain>
    </source>
</reference>
<dbReference type="Pfam" id="PF00583">
    <property type="entry name" value="Acetyltransf_1"/>
    <property type="match status" value="1"/>
</dbReference>
<dbReference type="InterPro" id="IPR000182">
    <property type="entry name" value="GNAT_dom"/>
</dbReference>
<dbReference type="InterPro" id="IPR050832">
    <property type="entry name" value="Bact_Acetyltransf"/>
</dbReference>
<name>A0A9D5Q6A6_9BACT</name>
<evidence type="ECO:0000259" key="3">
    <source>
        <dbReference type="PROSITE" id="PS51186"/>
    </source>
</evidence>
<protein>
    <submittedName>
        <fullName evidence="4">GNAT family acetyltransferase</fullName>
        <ecNumber evidence="4">2.3.1.-</ecNumber>
    </submittedName>
</protein>
<dbReference type="PANTHER" id="PTHR43877">
    <property type="entry name" value="AMINOALKYLPHOSPHONATE N-ACETYLTRANSFERASE-RELATED-RELATED"/>
    <property type="match status" value="1"/>
</dbReference>
<dbReference type="EMBL" id="WJJP01000284">
    <property type="protein sequence ID" value="MBD3324721.1"/>
    <property type="molecule type" value="Genomic_DNA"/>
</dbReference>
<sequence>MSTKLLIRPYQGDDEQQVIDLWFRCHLVSPTNNPQRDIARKLQVNPELFLVGIIAEQIVATCMAGYEGHRGWINYLAVDPDYQHQGIGTHVMAVAEAKLAERGCAKINLMVRAANSEVITFYTRLGFVQDAVVCMGKRLEHDPPYPHSE</sequence>
<organism evidence="4 5">
    <name type="scientific">candidate division KSB3 bacterium</name>
    <dbReference type="NCBI Taxonomy" id="2044937"/>
    <lineage>
        <taxon>Bacteria</taxon>
        <taxon>candidate division KSB3</taxon>
    </lineage>
</organism>
<evidence type="ECO:0000313" key="5">
    <source>
        <dbReference type="Proteomes" id="UP000649604"/>
    </source>
</evidence>
<dbReference type="PANTHER" id="PTHR43877:SF2">
    <property type="entry name" value="AMINOALKYLPHOSPHONATE N-ACETYLTRANSFERASE-RELATED"/>
    <property type="match status" value="1"/>
</dbReference>